<reference evidence="4" key="1">
    <citation type="submission" date="2020-11" db="EMBL/GenBank/DDBJ databases">
        <authorList>
            <person name="Koelle M."/>
            <person name="Horta M.A.C."/>
            <person name="Nowrousian M."/>
            <person name="Ohm R.A."/>
            <person name="Benz P."/>
            <person name="Pilgard A."/>
        </authorList>
    </citation>
    <scope>NUCLEOTIDE SEQUENCE</scope>
    <source>
        <strain evidence="4">FPRL280</strain>
    </source>
</reference>
<accession>A0A8H7P9S9</accession>
<dbReference type="EMBL" id="JADOXO010000009">
    <property type="protein sequence ID" value="KAF9820552.1"/>
    <property type="molecule type" value="Genomic_DNA"/>
</dbReference>
<name>A0A8H7P9S9_9APHY</name>
<organism evidence="4 5">
    <name type="scientific">Rhodonia placenta</name>
    <dbReference type="NCBI Taxonomy" id="104341"/>
    <lineage>
        <taxon>Eukaryota</taxon>
        <taxon>Fungi</taxon>
        <taxon>Dikarya</taxon>
        <taxon>Basidiomycota</taxon>
        <taxon>Agaricomycotina</taxon>
        <taxon>Agaricomycetes</taxon>
        <taxon>Polyporales</taxon>
        <taxon>Adustoporiaceae</taxon>
        <taxon>Rhodonia</taxon>
    </lineage>
</organism>
<evidence type="ECO:0000256" key="2">
    <source>
        <dbReference type="ARBA" id="ARBA00022448"/>
    </source>
</evidence>
<protein>
    <recommendedName>
        <fullName evidence="6">ESCRT-II complex vps25 subunit</fullName>
    </recommendedName>
</protein>
<comment type="caution">
    <text evidence="4">The sequence shown here is derived from an EMBL/GenBank/DDBJ whole genome shotgun (WGS) entry which is preliminary data.</text>
</comment>
<dbReference type="Proteomes" id="UP000639403">
    <property type="component" value="Unassembled WGS sequence"/>
</dbReference>
<evidence type="ECO:0008006" key="6">
    <source>
        <dbReference type="Google" id="ProtNLM"/>
    </source>
</evidence>
<proteinExistence type="inferred from homology"/>
<dbReference type="GO" id="GO:0000814">
    <property type="term" value="C:ESCRT II complex"/>
    <property type="evidence" value="ECO:0007669"/>
    <property type="project" value="InterPro"/>
</dbReference>
<evidence type="ECO:0000256" key="1">
    <source>
        <dbReference type="ARBA" id="ARBA00009674"/>
    </source>
</evidence>
<dbReference type="SUPFAM" id="SSF46785">
    <property type="entry name" value="Winged helix' DNA-binding domain"/>
    <property type="match status" value="2"/>
</dbReference>
<dbReference type="GO" id="GO:0043328">
    <property type="term" value="P:protein transport to vacuole involved in ubiquitin-dependent protein catabolic process via the multivesicular body sorting pathway"/>
    <property type="evidence" value="ECO:0007669"/>
    <property type="project" value="TreeGrafter"/>
</dbReference>
<dbReference type="InterPro" id="IPR008570">
    <property type="entry name" value="ESCRT-II_cplx_Vps25-sub"/>
</dbReference>
<gene>
    <name evidence="4" type="ORF">IEO21_01255</name>
</gene>
<dbReference type="PANTHER" id="PTHR13149:SF0">
    <property type="entry name" value="VACUOLAR PROTEIN-SORTING-ASSOCIATED PROTEIN 25"/>
    <property type="match status" value="1"/>
</dbReference>
<dbReference type="AlphaFoldDB" id="A0A8H7P9S9"/>
<evidence type="ECO:0000313" key="4">
    <source>
        <dbReference type="EMBL" id="KAF9820552.1"/>
    </source>
</evidence>
<dbReference type="InterPro" id="IPR014041">
    <property type="entry name" value="ESCRT-II_cplx_Vps25-sub_N"/>
</dbReference>
<evidence type="ECO:0000313" key="5">
    <source>
        <dbReference type="Proteomes" id="UP000639403"/>
    </source>
</evidence>
<dbReference type="Gene3D" id="1.10.10.10">
    <property type="entry name" value="Winged helix-like DNA-binding domain superfamily/Winged helix DNA-binding domain"/>
    <property type="match status" value="1"/>
</dbReference>
<comment type="similarity">
    <text evidence="1">Belongs to the VPS25 family.</text>
</comment>
<dbReference type="PANTHER" id="PTHR13149">
    <property type="entry name" value="VACUOLAR PROTEIN SORTING-ASSOCIATED PROTEIN VPS25"/>
    <property type="match status" value="1"/>
</dbReference>
<dbReference type="InterPro" id="IPR036390">
    <property type="entry name" value="WH_DNA-bd_sf"/>
</dbReference>
<dbReference type="Gene3D" id="1.10.10.570">
    <property type="entry name" value="Winged helix' DNA-binding domain. Chain C. Domain 1"/>
    <property type="match status" value="1"/>
</dbReference>
<reference evidence="4" key="2">
    <citation type="journal article" name="Front. Microbiol.">
        <title>Degradative Capacity of Two Strains of Rhodonia placenta: From Phenotype to Genotype.</title>
        <authorList>
            <person name="Kolle M."/>
            <person name="Horta M.A.C."/>
            <person name="Nowrousian M."/>
            <person name="Ohm R.A."/>
            <person name="Benz J.P."/>
            <person name="Pilgard A."/>
        </authorList>
    </citation>
    <scope>NUCLEOTIDE SEQUENCE</scope>
    <source>
        <strain evidence="4">FPRL280</strain>
    </source>
</reference>
<keyword evidence="2" id="KW-0813">Transport</keyword>
<dbReference type="GO" id="GO:0005198">
    <property type="term" value="F:structural molecule activity"/>
    <property type="evidence" value="ECO:0007669"/>
    <property type="project" value="TreeGrafter"/>
</dbReference>
<dbReference type="Pfam" id="PF05871">
    <property type="entry name" value="ESCRT-II"/>
    <property type="match status" value="1"/>
</dbReference>
<dbReference type="InterPro" id="IPR036388">
    <property type="entry name" value="WH-like_DNA-bd_sf"/>
</dbReference>
<keyword evidence="3" id="KW-0653">Protein transport</keyword>
<evidence type="ECO:0000256" key="3">
    <source>
        <dbReference type="ARBA" id="ARBA00022927"/>
    </source>
</evidence>
<dbReference type="GO" id="GO:0042803">
    <property type="term" value="F:protein homodimerization activity"/>
    <property type="evidence" value="ECO:0007669"/>
    <property type="project" value="TreeGrafter"/>
</dbReference>
<sequence length="193" mass="21892">MSLSPHTTPSGFLLPSIHAAPPFFTLQPKAATQALVTEQWTRLILSYARHRRLFYLRVEDAETPGSDWDEVLRNDRITRRLPPSHLSYILDDMVSKNKAMYEPVKQTRSVLLFWRLPEEWAEVLHDWASSTAQLNTILTFFEIVEPPVPSQLSGIPDTLLRRAISILTKTNRAQVIAVSDGEGVRFLAGNVSK</sequence>